<keyword evidence="3" id="KW-1185">Reference proteome</keyword>
<proteinExistence type="predicted"/>
<evidence type="ECO:0000313" key="2">
    <source>
        <dbReference type="EMBL" id="BBD07755.1"/>
    </source>
</evidence>
<dbReference type="OrthoDB" id="5455460at2"/>
<dbReference type="AlphaFoldDB" id="A0A2Z6AX20"/>
<dbReference type="RefSeq" id="WP_126377280.1">
    <property type="nucleotide sequence ID" value="NZ_AP017378.1"/>
</dbReference>
<dbReference type="Pfam" id="PF04344">
    <property type="entry name" value="CheZ"/>
    <property type="match status" value="1"/>
</dbReference>
<dbReference type="KEGG" id="dfl:DFE_1029"/>
<dbReference type="InterPro" id="IPR007439">
    <property type="entry name" value="Chemotax_Pase_CheZ"/>
</dbReference>
<accession>A0A2Z6AX20</accession>
<dbReference type="GO" id="GO:0009288">
    <property type="term" value="C:bacterial-type flagellum"/>
    <property type="evidence" value="ECO:0007669"/>
    <property type="project" value="InterPro"/>
</dbReference>
<reference evidence="2 3" key="1">
    <citation type="journal article" date="2018" name="Sci. Adv.">
        <title>Multi-heme cytochromes provide a pathway for survival in energy-limited environments.</title>
        <authorList>
            <person name="Deng X."/>
            <person name="Dohmae N."/>
            <person name="Nealson K.H."/>
            <person name="Hashimoto K."/>
            <person name="Okamoto A."/>
        </authorList>
    </citation>
    <scope>NUCLEOTIDE SEQUENCE [LARGE SCALE GENOMIC DNA]</scope>
    <source>
        <strain evidence="2 3">IS5</strain>
    </source>
</reference>
<sequence>MTSSDNPKLEQMVQDITTKVVEGLDSILLETVQAEISSALSKSLSNALKDGEFFRKVNDDMREGLEQIYGEIKKAKKDAAKGLTPEDTNELINQASDELDAILESTESATVKIMDIVEDHQERVINAGTLLQTFRTGGASKDNVNELIELNQKNQQDLMEIITALSFQDLTGQRIKKIITALKKIEEIVFNVYMSTGLKVRARDQEPGRDEKEIEKLATKTVKKLSKDKIKGSKLKGPQKGTSQDDVDDLLAQLGL</sequence>
<protein>
    <submittedName>
        <fullName evidence="2">Putative chemotaxis phosphatase, CheZ</fullName>
    </submittedName>
</protein>
<gene>
    <name evidence="2" type="ORF">DFE_1029</name>
</gene>
<dbReference type="GO" id="GO:0003824">
    <property type="term" value="F:catalytic activity"/>
    <property type="evidence" value="ECO:0007669"/>
    <property type="project" value="InterPro"/>
</dbReference>
<evidence type="ECO:0000313" key="3">
    <source>
        <dbReference type="Proteomes" id="UP000269883"/>
    </source>
</evidence>
<dbReference type="SUPFAM" id="SSF75708">
    <property type="entry name" value="Chemotaxis phosphatase CheZ"/>
    <property type="match status" value="1"/>
</dbReference>
<dbReference type="Gene3D" id="1.10.287.500">
    <property type="entry name" value="Helix hairpin bin"/>
    <property type="match status" value="1"/>
</dbReference>
<dbReference type="EMBL" id="AP017378">
    <property type="protein sequence ID" value="BBD07755.1"/>
    <property type="molecule type" value="Genomic_DNA"/>
</dbReference>
<organism evidence="2 3">
    <name type="scientific">Desulfovibrio ferrophilus</name>
    <dbReference type="NCBI Taxonomy" id="241368"/>
    <lineage>
        <taxon>Bacteria</taxon>
        <taxon>Pseudomonadati</taxon>
        <taxon>Thermodesulfobacteriota</taxon>
        <taxon>Desulfovibrionia</taxon>
        <taxon>Desulfovibrionales</taxon>
        <taxon>Desulfovibrionaceae</taxon>
        <taxon>Desulfovibrio</taxon>
    </lineage>
</organism>
<dbReference type="GO" id="GO:0050920">
    <property type="term" value="P:regulation of chemotaxis"/>
    <property type="evidence" value="ECO:0007669"/>
    <property type="project" value="InterPro"/>
</dbReference>
<evidence type="ECO:0000256" key="1">
    <source>
        <dbReference type="SAM" id="MobiDB-lite"/>
    </source>
</evidence>
<name>A0A2Z6AX20_9BACT</name>
<dbReference type="Proteomes" id="UP000269883">
    <property type="component" value="Chromosome"/>
</dbReference>
<feature type="region of interest" description="Disordered" evidence="1">
    <location>
        <begin position="225"/>
        <end position="248"/>
    </location>
</feature>